<dbReference type="EMBL" id="BRYB01006664">
    <property type="protein sequence ID" value="GMI54581.1"/>
    <property type="molecule type" value="Genomic_DNA"/>
</dbReference>
<feature type="transmembrane region" description="Helical" evidence="3">
    <location>
        <begin position="254"/>
        <end position="279"/>
    </location>
</feature>
<keyword evidence="3" id="KW-1133">Transmembrane helix</keyword>
<feature type="transmembrane region" description="Helical" evidence="3">
    <location>
        <begin position="217"/>
        <end position="242"/>
    </location>
</feature>
<gene>
    <name evidence="4" type="ORF">TeGR_g15175</name>
</gene>
<keyword evidence="3" id="KW-0472">Membrane</keyword>
<keyword evidence="5" id="KW-1185">Reference proteome</keyword>
<evidence type="ECO:0000313" key="5">
    <source>
        <dbReference type="Proteomes" id="UP001165060"/>
    </source>
</evidence>
<feature type="transmembrane region" description="Helical" evidence="3">
    <location>
        <begin position="57"/>
        <end position="81"/>
    </location>
</feature>
<feature type="transmembrane region" description="Helical" evidence="3">
    <location>
        <begin position="392"/>
        <end position="411"/>
    </location>
</feature>
<dbReference type="Proteomes" id="UP001165060">
    <property type="component" value="Unassembled WGS sequence"/>
</dbReference>
<feature type="region of interest" description="Disordered" evidence="2">
    <location>
        <begin position="427"/>
        <end position="447"/>
    </location>
</feature>
<evidence type="ECO:0000313" key="4">
    <source>
        <dbReference type="EMBL" id="GMI54581.1"/>
    </source>
</evidence>
<comment type="similarity">
    <text evidence="1">Belongs to the multi antimicrobial extrusion (MATE) (TC 2.A.66.1) family.</text>
</comment>
<comment type="caution">
    <text evidence="4">The sequence shown here is derived from an EMBL/GenBank/DDBJ whole genome shotgun (WGS) entry which is preliminary data.</text>
</comment>
<dbReference type="PANTHER" id="PTHR11206">
    <property type="entry name" value="MULTIDRUG RESISTANCE PROTEIN"/>
    <property type="match status" value="1"/>
</dbReference>
<feature type="transmembrane region" description="Helical" evidence="3">
    <location>
        <begin position="291"/>
        <end position="312"/>
    </location>
</feature>
<sequence length="447" mass="47734">MVNVVILGHLGTSELAGSAFASIVTAMSSIILRQGLGDALITLSSQAIGAGNPKLAGVWLQTSVLAISLTSIPVGVCWWFTEDILRLAGDSGPGEDVIRFAGLFGRWSLLWLLPDALYSAFTQWLNGQQLVKPTIPITLVFVLYNAGANYLLVHGGLGFEGLGFIGSPIATATTKVFQGVALVWYICSRRRLHAKCWTPWARSSFTPARVRRFMAQALPAAMTGLVEQAQFVFITVLIGTIGDEELAAHAGMLNVFQVVSCAMYGLTDAGCSTVGFLLGKGLPKEARRASIVLFSCMAAMAIFIAILFVALQTQIGKIFSNEAAVIRLASKVSSILSLSYVLLALAFSCFGTLQGQGRPHIAAGCFVVGLWGVAVPFAWFLGLHEDKGLVGVWWGLCAGYSCMTLGMVAFVTRSDWKAIADLAQKRSEAKRPEDGEVGVDSITNDKL</sequence>
<evidence type="ECO:0000256" key="3">
    <source>
        <dbReference type="SAM" id="Phobius"/>
    </source>
</evidence>
<proteinExistence type="inferred from homology"/>
<name>A0ABQ6NB93_9STRA</name>
<evidence type="ECO:0008006" key="6">
    <source>
        <dbReference type="Google" id="ProtNLM"/>
    </source>
</evidence>
<feature type="transmembrane region" description="Helical" evidence="3">
    <location>
        <begin position="164"/>
        <end position="187"/>
    </location>
</feature>
<keyword evidence="3" id="KW-0812">Transmembrane</keyword>
<accession>A0ABQ6NB93</accession>
<dbReference type="InterPro" id="IPR002528">
    <property type="entry name" value="MATE_fam"/>
</dbReference>
<reference evidence="4 5" key="1">
    <citation type="journal article" date="2023" name="Commun. Biol.">
        <title>Genome analysis of Parmales, the sister group of diatoms, reveals the evolutionary specialization of diatoms from phago-mixotrophs to photoautotrophs.</title>
        <authorList>
            <person name="Ban H."/>
            <person name="Sato S."/>
            <person name="Yoshikawa S."/>
            <person name="Yamada K."/>
            <person name="Nakamura Y."/>
            <person name="Ichinomiya M."/>
            <person name="Sato N."/>
            <person name="Blanc-Mathieu R."/>
            <person name="Endo H."/>
            <person name="Kuwata A."/>
            <person name="Ogata H."/>
        </authorList>
    </citation>
    <scope>NUCLEOTIDE SEQUENCE [LARGE SCALE GENOMIC DNA]</scope>
</reference>
<dbReference type="NCBIfam" id="TIGR00797">
    <property type="entry name" value="matE"/>
    <property type="match status" value="1"/>
</dbReference>
<feature type="transmembrane region" description="Helical" evidence="3">
    <location>
        <begin position="133"/>
        <end position="152"/>
    </location>
</feature>
<organism evidence="4 5">
    <name type="scientific">Tetraparma gracilis</name>
    <dbReference type="NCBI Taxonomy" id="2962635"/>
    <lineage>
        <taxon>Eukaryota</taxon>
        <taxon>Sar</taxon>
        <taxon>Stramenopiles</taxon>
        <taxon>Ochrophyta</taxon>
        <taxon>Bolidophyceae</taxon>
        <taxon>Parmales</taxon>
        <taxon>Triparmaceae</taxon>
        <taxon>Tetraparma</taxon>
    </lineage>
</organism>
<protein>
    <recommendedName>
        <fullName evidence="6">MATE efflux family protein</fullName>
    </recommendedName>
</protein>
<feature type="transmembrane region" description="Helical" evidence="3">
    <location>
        <begin position="360"/>
        <end position="380"/>
    </location>
</feature>
<feature type="transmembrane region" description="Helical" evidence="3">
    <location>
        <begin position="332"/>
        <end position="353"/>
    </location>
</feature>
<dbReference type="Pfam" id="PF01554">
    <property type="entry name" value="MatE"/>
    <property type="match status" value="2"/>
</dbReference>
<evidence type="ECO:0000256" key="1">
    <source>
        <dbReference type="ARBA" id="ARBA00010199"/>
    </source>
</evidence>
<feature type="transmembrane region" description="Helical" evidence="3">
    <location>
        <begin position="15"/>
        <end position="36"/>
    </location>
</feature>
<evidence type="ECO:0000256" key="2">
    <source>
        <dbReference type="SAM" id="MobiDB-lite"/>
    </source>
</evidence>